<dbReference type="RefSeq" id="WP_189691146.1">
    <property type="nucleotide sequence ID" value="NZ_BMYK01000060.1"/>
</dbReference>
<name>A0ABQ3GG77_9BURK</name>
<evidence type="ECO:0008006" key="3">
    <source>
        <dbReference type="Google" id="ProtNLM"/>
    </source>
</evidence>
<dbReference type="Pfam" id="PF03692">
    <property type="entry name" value="CxxCxxCC"/>
    <property type="match status" value="1"/>
</dbReference>
<gene>
    <name evidence="1" type="ORF">GCM10007320_66460</name>
</gene>
<reference evidence="2" key="1">
    <citation type="journal article" date="2019" name="Int. J. Syst. Evol. Microbiol.">
        <title>The Global Catalogue of Microorganisms (GCM) 10K type strain sequencing project: providing services to taxonomists for standard genome sequencing and annotation.</title>
        <authorList>
            <consortium name="The Broad Institute Genomics Platform"/>
            <consortium name="The Broad Institute Genome Sequencing Center for Infectious Disease"/>
            <person name="Wu L."/>
            <person name="Ma J."/>
        </authorList>
    </citation>
    <scope>NUCLEOTIDE SEQUENCE [LARGE SCALE GENOMIC DNA]</scope>
    <source>
        <strain evidence="2">KCTC 23314</strain>
    </source>
</reference>
<evidence type="ECO:0000313" key="2">
    <source>
        <dbReference type="Proteomes" id="UP000626210"/>
    </source>
</evidence>
<keyword evidence="2" id="KW-1185">Reference proteome</keyword>
<protein>
    <recommendedName>
        <fullName evidence="3">YkgJ family cysteine cluster protein</fullName>
    </recommendedName>
</protein>
<accession>A0ABQ3GG77</accession>
<dbReference type="EMBL" id="BMYK01000060">
    <property type="protein sequence ID" value="GHD04988.1"/>
    <property type="molecule type" value="Genomic_DNA"/>
</dbReference>
<proteinExistence type="predicted"/>
<dbReference type="InterPro" id="IPR005358">
    <property type="entry name" value="Puta_zinc/iron-chelating_dom"/>
</dbReference>
<evidence type="ECO:0000313" key="1">
    <source>
        <dbReference type="EMBL" id="GHD04988.1"/>
    </source>
</evidence>
<sequence length="238" mass="26004">MAEPGSHPTEAVLSALPKDVRERWPVAVERAARKAKSVLPDQDANQLVKVAQKAGTASQRVVWLQRAASAWTKPLAQVAACRRGCSHCCHISVTITAVEADLIGRHVGIKPVRPSNAIRLQSLMQRDGAVPAVEAISALAAPAPCPFLKDRACSVYEVRPMACRLLLNLDDDDLLCRLVPGQDVPVPYADASQLRTLFLMAQANTPMADIRDFFPARTEDAGERRTPELHRLRIRSVP</sequence>
<dbReference type="Proteomes" id="UP000626210">
    <property type="component" value="Unassembled WGS sequence"/>
</dbReference>
<comment type="caution">
    <text evidence="1">The sequence shown here is derived from an EMBL/GenBank/DDBJ whole genome shotgun (WGS) entry which is preliminary data.</text>
</comment>
<organism evidence="1 2">
    <name type="scientific">Pseudorhodoferax aquiterrae</name>
    <dbReference type="NCBI Taxonomy" id="747304"/>
    <lineage>
        <taxon>Bacteria</taxon>
        <taxon>Pseudomonadati</taxon>
        <taxon>Pseudomonadota</taxon>
        <taxon>Betaproteobacteria</taxon>
        <taxon>Burkholderiales</taxon>
        <taxon>Comamonadaceae</taxon>
    </lineage>
</organism>